<dbReference type="STRING" id="67365.GCA_001704635_06100"/>
<dbReference type="GO" id="GO:0008081">
    <property type="term" value="F:phosphoric diester hydrolase activity"/>
    <property type="evidence" value="ECO:0007669"/>
    <property type="project" value="InterPro"/>
</dbReference>
<organism evidence="3 4">
    <name type="scientific">Streptomyces sparsogenes DSM 40356</name>
    <dbReference type="NCBI Taxonomy" id="1331668"/>
    <lineage>
        <taxon>Bacteria</taxon>
        <taxon>Bacillati</taxon>
        <taxon>Actinomycetota</taxon>
        <taxon>Actinomycetes</taxon>
        <taxon>Kitasatosporales</taxon>
        <taxon>Streptomycetaceae</taxon>
        <taxon>Streptomyces</taxon>
    </lineage>
</organism>
<dbReference type="GO" id="GO:0006629">
    <property type="term" value="P:lipid metabolic process"/>
    <property type="evidence" value="ECO:0007669"/>
    <property type="project" value="InterPro"/>
</dbReference>
<proteinExistence type="predicted"/>
<accession>A0A1R1SK91</accession>
<comment type="caution">
    <text evidence="3">The sequence shown here is derived from an EMBL/GenBank/DDBJ whole genome shotgun (WGS) entry which is preliminary data.</text>
</comment>
<dbReference type="PROSITE" id="PS51704">
    <property type="entry name" value="GP_PDE"/>
    <property type="match status" value="1"/>
</dbReference>
<protein>
    <submittedName>
        <fullName evidence="3">Glycerophosphoryl diester phosphodiesterase</fullName>
    </submittedName>
</protein>
<dbReference type="AlphaFoldDB" id="A0A1R1SK91"/>
<evidence type="ECO:0000313" key="3">
    <source>
        <dbReference type="EMBL" id="OMI38731.1"/>
    </source>
</evidence>
<dbReference type="GeneID" id="96743657"/>
<dbReference type="PANTHER" id="PTHR46211">
    <property type="entry name" value="GLYCEROPHOSPHORYL DIESTER PHOSPHODIESTERASE"/>
    <property type="match status" value="1"/>
</dbReference>
<dbReference type="InterPro" id="IPR017946">
    <property type="entry name" value="PLC-like_Pdiesterase_TIM-brl"/>
</dbReference>
<evidence type="ECO:0000313" key="4">
    <source>
        <dbReference type="Proteomes" id="UP000186168"/>
    </source>
</evidence>
<name>A0A1R1SK91_9ACTN</name>
<feature type="region of interest" description="Disordered" evidence="1">
    <location>
        <begin position="1"/>
        <end position="30"/>
    </location>
</feature>
<evidence type="ECO:0000259" key="2">
    <source>
        <dbReference type="PROSITE" id="PS51704"/>
    </source>
</evidence>
<dbReference type="InterPro" id="IPR030395">
    <property type="entry name" value="GP_PDE_dom"/>
</dbReference>
<dbReference type="Proteomes" id="UP000186168">
    <property type="component" value="Unassembled WGS sequence"/>
</dbReference>
<dbReference type="RefSeq" id="WP_065961827.1">
    <property type="nucleotide sequence ID" value="NZ_ASQP01000209.1"/>
</dbReference>
<dbReference type="EMBL" id="ASQP01000209">
    <property type="protein sequence ID" value="OMI38731.1"/>
    <property type="molecule type" value="Genomic_DNA"/>
</dbReference>
<evidence type="ECO:0000256" key="1">
    <source>
        <dbReference type="SAM" id="MobiDB-lite"/>
    </source>
</evidence>
<feature type="compositionally biased region" description="Basic and acidic residues" evidence="1">
    <location>
        <begin position="1"/>
        <end position="11"/>
    </location>
</feature>
<reference evidence="3 4" key="1">
    <citation type="submission" date="2013-05" db="EMBL/GenBank/DDBJ databases">
        <title>Genome sequence of Streptomyces sparsogenes DSM 40356.</title>
        <authorList>
            <person name="Coyne S."/>
            <person name="Seebeck F.P."/>
        </authorList>
    </citation>
    <scope>NUCLEOTIDE SEQUENCE [LARGE SCALE GENOMIC DNA]</scope>
    <source>
        <strain evidence="3 4">DSM 40356</strain>
    </source>
</reference>
<feature type="domain" description="GP-PDE" evidence="2">
    <location>
        <begin position="17"/>
        <end position="274"/>
    </location>
</feature>
<dbReference type="Pfam" id="PF03009">
    <property type="entry name" value="GDPD"/>
    <property type="match status" value="1"/>
</dbReference>
<dbReference type="PANTHER" id="PTHR46211:SF13">
    <property type="entry name" value="GLYCEROPHOSPHODIESTER PHOSPHODIESTERASE 1-RELATED"/>
    <property type="match status" value="1"/>
</dbReference>
<keyword evidence="4" id="KW-1185">Reference proteome</keyword>
<sequence>MTYARPDRDFRPGPPTPSVVAHRGASEDAPEHTLAAYRRAIEDGADALECDIRMTADGHLVCVHDRRVNRTSNGRGAVSALELADLAALDFGSWKGQANDKEAPDRDSRDNTAVLTLERLLELVADAGRRVELAIETKHPTRWAGQVEERLLGLLRRYGLDSPPPGEPSPVRVMSFSARSLYRVRAAAPAVPTVYLMQFLLPRHRDGALPRGVRIAGPSIRIVRNHPDYVARLHRAGHRVHVWTVDDPADVELCAHLGVDAVITNRPKQVLSQLGRS</sequence>
<gene>
    <name evidence="3" type="ORF">SPAR_14566</name>
</gene>
<dbReference type="SUPFAM" id="SSF51695">
    <property type="entry name" value="PLC-like phosphodiesterases"/>
    <property type="match status" value="1"/>
</dbReference>
<dbReference type="Gene3D" id="3.20.20.190">
    <property type="entry name" value="Phosphatidylinositol (PI) phosphodiesterase"/>
    <property type="match status" value="1"/>
</dbReference>